<evidence type="ECO:0000256" key="1">
    <source>
        <dbReference type="ARBA" id="ARBA00011073"/>
    </source>
</evidence>
<dbReference type="PROSITE" id="PS51892">
    <property type="entry name" value="SUBTILASE"/>
    <property type="match status" value="1"/>
</dbReference>
<organism evidence="7">
    <name type="scientific">freshwater metagenome</name>
    <dbReference type="NCBI Taxonomy" id="449393"/>
    <lineage>
        <taxon>unclassified sequences</taxon>
        <taxon>metagenomes</taxon>
        <taxon>ecological metagenomes</taxon>
    </lineage>
</organism>
<accession>A0A6J6IJA2</accession>
<dbReference type="PANTHER" id="PTHR43806">
    <property type="entry name" value="PEPTIDASE S8"/>
    <property type="match status" value="1"/>
</dbReference>
<dbReference type="AlphaFoldDB" id="A0A6J6IJA2"/>
<keyword evidence="2" id="KW-0645">Protease</keyword>
<dbReference type="Pfam" id="PF00041">
    <property type="entry name" value="fn3"/>
    <property type="match status" value="1"/>
</dbReference>
<dbReference type="InterPro" id="IPR023828">
    <property type="entry name" value="Peptidase_S8_Ser-AS"/>
</dbReference>
<dbReference type="InterPro" id="IPR000209">
    <property type="entry name" value="Peptidase_S8/S53_dom"/>
</dbReference>
<dbReference type="SMART" id="SM00060">
    <property type="entry name" value="FN3"/>
    <property type="match status" value="2"/>
</dbReference>
<evidence type="ECO:0000313" key="7">
    <source>
        <dbReference type="EMBL" id="CAB4624499.1"/>
    </source>
</evidence>
<dbReference type="PROSITE" id="PS00138">
    <property type="entry name" value="SUBTILASE_SER"/>
    <property type="match status" value="1"/>
</dbReference>
<feature type="compositionally biased region" description="Acidic residues" evidence="5">
    <location>
        <begin position="402"/>
        <end position="417"/>
    </location>
</feature>
<dbReference type="SUPFAM" id="SSF49265">
    <property type="entry name" value="Fibronectin type III"/>
    <property type="match status" value="1"/>
</dbReference>
<dbReference type="Pfam" id="PF00082">
    <property type="entry name" value="Peptidase_S8"/>
    <property type="match status" value="1"/>
</dbReference>
<feature type="domain" description="Fibronectin type-III" evidence="6">
    <location>
        <begin position="133"/>
        <end position="242"/>
    </location>
</feature>
<dbReference type="InterPro" id="IPR022398">
    <property type="entry name" value="Peptidase_S8_His-AS"/>
</dbReference>
<keyword evidence="3" id="KW-0378">Hydrolase</keyword>
<evidence type="ECO:0000256" key="5">
    <source>
        <dbReference type="SAM" id="MobiDB-lite"/>
    </source>
</evidence>
<proteinExistence type="inferred from homology"/>
<dbReference type="PANTHER" id="PTHR43806:SF11">
    <property type="entry name" value="CEREVISIN-RELATED"/>
    <property type="match status" value="1"/>
</dbReference>
<dbReference type="EMBL" id="CAEZVM010000003">
    <property type="protein sequence ID" value="CAB4624499.1"/>
    <property type="molecule type" value="Genomic_DNA"/>
</dbReference>
<dbReference type="InterPro" id="IPR036116">
    <property type="entry name" value="FN3_sf"/>
</dbReference>
<dbReference type="Gene3D" id="3.40.50.200">
    <property type="entry name" value="Peptidase S8/S53 domain"/>
    <property type="match status" value="1"/>
</dbReference>
<dbReference type="PROSITE" id="PS50853">
    <property type="entry name" value="FN3"/>
    <property type="match status" value="1"/>
</dbReference>
<feature type="region of interest" description="Disordered" evidence="5">
    <location>
        <begin position="402"/>
        <end position="422"/>
    </location>
</feature>
<protein>
    <submittedName>
        <fullName evidence="7">Unannotated protein</fullName>
    </submittedName>
</protein>
<evidence type="ECO:0000259" key="6">
    <source>
        <dbReference type="PROSITE" id="PS50853"/>
    </source>
</evidence>
<evidence type="ECO:0000256" key="4">
    <source>
        <dbReference type="ARBA" id="ARBA00022825"/>
    </source>
</evidence>
<dbReference type="InterPro" id="IPR023827">
    <property type="entry name" value="Peptidase_S8_Asp-AS"/>
</dbReference>
<dbReference type="Gene3D" id="2.60.40.10">
    <property type="entry name" value="Immunoglobulins"/>
    <property type="match status" value="2"/>
</dbReference>
<dbReference type="InterPro" id="IPR013783">
    <property type="entry name" value="Ig-like_fold"/>
</dbReference>
<evidence type="ECO:0000256" key="3">
    <source>
        <dbReference type="ARBA" id="ARBA00022801"/>
    </source>
</evidence>
<dbReference type="PROSITE" id="PS00137">
    <property type="entry name" value="SUBTILASE_HIS"/>
    <property type="match status" value="1"/>
</dbReference>
<gene>
    <name evidence="7" type="ORF">UFOPK2032_00123</name>
</gene>
<dbReference type="InterPro" id="IPR015500">
    <property type="entry name" value="Peptidase_S8_subtilisin-rel"/>
</dbReference>
<dbReference type="SUPFAM" id="SSF52743">
    <property type="entry name" value="Subtilisin-like"/>
    <property type="match status" value="1"/>
</dbReference>
<dbReference type="InterPro" id="IPR050131">
    <property type="entry name" value="Peptidase_S8_subtilisin-like"/>
</dbReference>
<dbReference type="InterPro" id="IPR003961">
    <property type="entry name" value="FN3_dom"/>
</dbReference>
<name>A0A6J6IJA2_9ZZZZ</name>
<dbReference type="CDD" id="cd00063">
    <property type="entry name" value="FN3"/>
    <property type="match status" value="2"/>
</dbReference>
<evidence type="ECO:0000256" key="2">
    <source>
        <dbReference type="ARBA" id="ARBA00022670"/>
    </source>
</evidence>
<comment type="similarity">
    <text evidence="1">Belongs to the peptidase S8 family.</text>
</comment>
<keyword evidence="4" id="KW-0720">Serine protease</keyword>
<dbReference type="GO" id="GO:0004252">
    <property type="term" value="F:serine-type endopeptidase activity"/>
    <property type="evidence" value="ECO:0007669"/>
    <property type="project" value="InterPro"/>
</dbReference>
<dbReference type="PRINTS" id="PR00723">
    <property type="entry name" value="SUBTILISIN"/>
</dbReference>
<reference evidence="7" key="1">
    <citation type="submission" date="2020-05" db="EMBL/GenBank/DDBJ databases">
        <authorList>
            <person name="Chiriac C."/>
            <person name="Salcher M."/>
            <person name="Ghai R."/>
            <person name="Kavagutti S V."/>
        </authorList>
    </citation>
    <scope>NUCLEOTIDE SEQUENCE</scope>
</reference>
<dbReference type="GO" id="GO:0006508">
    <property type="term" value="P:proteolysis"/>
    <property type="evidence" value="ECO:0007669"/>
    <property type="project" value="UniProtKB-KW"/>
</dbReference>
<sequence>MDLKRLCSAFALATLIVGGFSPAAIASSDAPTEMVSGVVVQYSEGVAPIARNGEPTGANLLRGTTTSEDLGGGLYVLKLSNPIEKSVARVWVNRMVLDKRIVWADLNLALEQSSIDARSFQGPALAKAKPASAPRSLVARPAVTSSAPDKARVRLTWQAPANRFGAKIVGYRVSYSSNGGRSYQTLIGDTGSSETRLFVSDGIRAGVSYRFRVRAITHDGSSSNVLGASSGTVQALVRTAPKPVFIQSGVRVGPGSVTYLAQSTSERGGAAKSQVRYRAVATATDIESVESSLCTATKCRFPDLLPDTSYTVEVFAANSRGTSSSNDAESVNDFYFPIQWYLNGQYGISMPTAWKYSMGDGDKVVAVIDTGIKAHEEIDKALTRNADGSIYGYDFVSDLDSAADGDAEDSNPNDEGGDAAGGSSYHGTHVAGIIAANHDYVGTAGVSPNVKILPVRALGKDGGTVADLVKAINWAAGEKISGIPKNRFPVSVINLSLGAREAVPCTGGYASVFEKAIAKGITIVVAAGNESRASLSFPANCKGVVAVVATQALGDRASYSNYGVGALLSAPGGEFSIGSTESPDSRGGILSAWVDETNLPTYRLSEGTSMAAPVVSGVVALMYSMLPNIKPIKVRSILSESVKPFAPGSTCSLGTDCGSGIINAQLALAKTSALK</sequence>
<dbReference type="InterPro" id="IPR036852">
    <property type="entry name" value="Peptidase_S8/S53_dom_sf"/>
</dbReference>
<dbReference type="PROSITE" id="PS00136">
    <property type="entry name" value="SUBTILASE_ASP"/>
    <property type="match status" value="1"/>
</dbReference>